<keyword evidence="3" id="KW-1185">Reference proteome</keyword>
<name>A0A8J6PW40_9FLAO</name>
<organism evidence="2 3">
    <name type="scientific">Aestuariibaculum marinum</name>
    <dbReference type="NCBI Taxonomy" id="2683592"/>
    <lineage>
        <taxon>Bacteria</taxon>
        <taxon>Pseudomonadati</taxon>
        <taxon>Bacteroidota</taxon>
        <taxon>Flavobacteriia</taxon>
        <taxon>Flavobacteriales</taxon>
        <taxon>Flavobacteriaceae</taxon>
    </lineage>
</organism>
<dbReference type="InterPro" id="IPR025665">
    <property type="entry name" value="Beta-barrel_OMP_2"/>
</dbReference>
<dbReference type="EMBL" id="JACVXD010000007">
    <property type="protein sequence ID" value="MBD0824795.1"/>
    <property type="molecule type" value="Genomic_DNA"/>
</dbReference>
<feature type="domain" description="Outer membrane protein beta-barrel" evidence="1">
    <location>
        <begin position="31"/>
        <end position="206"/>
    </location>
</feature>
<reference evidence="2 3" key="1">
    <citation type="journal article" date="2018" name="J. Microbiol.">
        <title>Aestuariibaculum marinum sp. nov., a marine bacterium isolated from seawater in South Korea.</title>
        <authorList>
            <person name="Choi J."/>
            <person name="Lee D."/>
            <person name="Jang J.H."/>
            <person name="Cha S."/>
            <person name="Seo T."/>
        </authorList>
    </citation>
    <scope>NUCLEOTIDE SEQUENCE [LARGE SCALE GENOMIC DNA]</scope>
    <source>
        <strain evidence="2 3">IP7</strain>
    </source>
</reference>
<accession>A0A8J6PW40</accession>
<dbReference type="RefSeq" id="WP_188224093.1">
    <property type="nucleotide sequence ID" value="NZ_JACVXD010000007.1"/>
</dbReference>
<protein>
    <submittedName>
        <fullName evidence="2">PorT family protein</fullName>
    </submittedName>
</protein>
<dbReference type="Pfam" id="PF13568">
    <property type="entry name" value="OMP_b-brl_2"/>
    <property type="match status" value="1"/>
</dbReference>
<evidence type="ECO:0000313" key="3">
    <source>
        <dbReference type="Proteomes" id="UP000621516"/>
    </source>
</evidence>
<evidence type="ECO:0000259" key="1">
    <source>
        <dbReference type="Pfam" id="PF13568"/>
    </source>
</evidence>
<proteinExistence type="predicted"/>
<dbReference type="Proteomes" id="UP000621516">
    <property type="component" value="Unassembled WGS sequence"/>
</dbReference>
<sequence length="231" mass="27255">MRSSMLFFIFFVIGYQQMLAQKPLEKVVDSHYKEDQFYIGVTYNLFGNRPIDLSQNGFSNGIHLGFIKDMPLNPRRNVALGLGLGYSANSFYHNLHIRQDENQITTYDIILESGSYTKNKFSNHLVELPIEFRWRSSTPEEYKFWRIYTGFKLGYIFRNRVKYRGDLGDVYYTNVKGFEKFQYGFTLSFGYNTWNAYLYYALSPIFAKDNQINGQNIDMNNIKIGLMFYIL</sequence>
<evidence type="ECO:0000313" key="2">
    <source>
        <dbReference type="EMBL" id="MBD0824795.1"/>
    </source>
</evidence>
<dbReference type="AlphaFoldDB" id="A0A8J6PW40"/>
<comment type="caution">
    <text evidence="2">The sequence shown here is derived from an EMBL/GenBank/DDBJ whole genome shotgun (WGS) entry which is preliminary data.</text>
</comment>
<gene>
    <name evidence="2" type="ORF">ICJ85_12290</name>
</gene>